<dbReference type="AlphaFoldDB" id="A0A517TE14"/>
<dbReference type="EMBL" id="CP036316">
    <property type="protein sequence ID" value="QDT66616.1"/>
    <property type="molecule type" value="Genomic_DNA"/>
</dbReference>
<evidence type="ECO:0000313" key="2">
    <source>
        <dbReference type="Proteomes" id="UP000319976"/>
    </source>
</evidence>
<gene>
    <name evidence="1" type="ORF">V22_38870</name>
</gene>
<keyword evidence="2" id="KW-1185">Reference proteome</keyword>
<dbReference type="KEGG" id="chya:V22_38870"/>
<proteinExistence type="predicted"/>
<dbReference type="RefSeq" id="WP_145265846.1">
    <property type="nucleotide sequence ID" value="NZ_CP036316.1"/>
</dbReference>
<protein>
    <submittedName>
        <fullName evidence="1">Uncharacterized protein</fullName>
    </submittedName>
</protein>
<evidence type="ECO:0000313" key="1">
    <source>
        <dbReference type="EMBL" id="QDT66616.1"/>
    </source>
</evidence>
<dbReference type="Proteomes" id="UP000319976">
    <property type="component" value="Chromosome"/>
</dbReference>
<accession>A0A517TE14</accession>
<dbReference type="OrthoDB" id="295656at2"/>
<sequence>MNDSTKAIEQGLKRMRFAWDEGHRILETVGLRASYRDMMTVSGGNASKAEQMRKYRAMANRITETELGTIGKLCIQHGKAWGPTHLVTLSRLTRSADRKAIVKTAIRERWGHAELKRQIRRMLGPVSNERHRGRKRMLDVNDQEQILDQIRGLCTSWLRLAGQLQQKKLEENRKAGLMPLPIDLQTQFLSATKRIDQLLKRIEQYNSR</sequence>
<name>A0A517TE14_9PLAN</name>
<organism evidence="1 2">
    <name type="scientific">Calycomorphotria hydatis</name>
    <dbReference type="NCBI Taxonomy" id="2528027"/>
    <lineage>
        <taxon>Bacteria</taxon>
        <taxon>Pseudomonadati</taxon>
        <taxon>Planctomycetota</taxon>
        <taxon>Planctomycetia</taxon>
        <taxon>Planctomycetales</taxon>
        <taxon>Planctomycetaceae</taxon>
        <taxon>Calycomorphotria</taxon>
    </lineage>
</organism>
<reference evidence="1 2" key="1">
    <citation type="submission" date="2019-02" db="EMBL/GenBank/DDBJ databases">
        <title>Deep-cultivation of Planctomycetes and their phenomic and genomic characterization uncovers novel biology.</title>
        <authorList>
            <person name="Wiegand S."/>
            <person name="Jogler M."/>
            <person name="Boedeker C."/>
            <person name="Pinto D."/>
            <person name="Vollmers J."/>
            <person name="Rivas-Marin E."/>
            <person name="Kohn T."/>
            <person name="Peeters S.H."/>
            <person name="Heuer A."/>
            <person name="Rast P."/>
            <person name="Oberbeckmann S."/>
            <person name="Bunk B."/>
            <person name="Jeske O."/>
            <person name="Meyerdierks A."/>
            <person name="Storesund J.E."/>
            <person name="Kallscheuer N."/>
            <person name="Luecker S."/>
            <person name="Lage O.M."/>
            <person name="Pohl T."/>
            <person name="Merkel B.J."/>
            <person name="Hornburger P."/>
            <person name="Mueller R.-W."/>
            <person name="Bruemmer F."/>
            <person name="Labrenz M."/>
            <person name="Spormann A.M."/>
            <person name="Op den Camp H."/>
            <person name="Overmann J."/>
            <person name="Amann R."/>
            <person name="Jetten M.S.M."/>
            <person name="Mascher T."/>
            <person name="Medema M.H."/>
            <person name="Devos D.P."/>
            <person name="Kaster A.-K."/>
            <person name="Ovreas L."/>
            <person name="Rohde M."/>
            <person name="Galperin M.Y."/>
            <person name="Jogler C."/>
        </authorList>
    </citation>
    <scope>NUCLEOTIDE SEQUENCE [LARGE SCALE GENOMIC DNA]</scope>
    <source>
        <strain evidence="1 2">V22</strain>
    </source>
</reference>